<feature type="region of interest" description="Disordered" evidence="1">
    <location>
        <begin position="767"/>
        <end position="787"/>
    </location>
</feature>
<sequence length="1179" mass="130402">MASMPLDSPPRPLRKSFVLLALLACGPACDSTEPVAPVAEPVETHEARLDPPTWFTDVAYVAAPPCPTGTNDYSLVDNCYNAENPQRPSLFRELSTAWRPYRATAASPLTLRPPALTGVMQPFPPYEYDLGWGAPKPPETADAAQAIQVLPYNRGTNDGRLFVRGGCRGCPEGSTLYTFRPETLGHDFRYDFASKGNHLVQPRQPGARLHPFTYFNPMATGLTAKNNSDFPDALHSTTCEDSMSAITQGTHGRNPVACSARYEAGWPLISGDCYDMSLVYGLLSSAGNHWELRSVDLTVFVRNPKTLTTGNSSTGEPSGWGLWVYPRNPEGEIKSLPTWELPPFRPFNIHESNWGDMNAGSAYAQPSAPDTIDWPRLFSTNPSFHCYTPVQTWPLPEPLYFRNTSASAPKWCQFFDRQSFQNVYQVEDDGDAVIGNGGNWSGVVGSTPGTGQKQLALFEPAVSGDGKLLVINLGGLYYAASDETCRASGWRHFKPVSMMPMDPAVNTRYEMAKSQVVAGRRFQPFRDTLGNPIPFGTLNQWAYPWMDREGKNLFFAAKNNPHDGYYARRVLREDRSSPAAPQTDVTWGQPSNSDRARFNPDRAPAQAVSVLGAWTRGKAVILDNGLNLADMTGNTEDGFQRTYSLRLYSGDDISFAPKGSSQFFSFENQLNHFDGMRPTLPFDVVWNVQSSNQRNAEVAFDDYLHKRAFVVAHMNAAMRMDVNPHPGPTRADTFPQDGFVPFGDANAYVRGGALADFRFKRNPLAQNAATGGQVPGTDGPQPPSSVRLRGGARIEPVALGGVSGKGAWLDGRNDFMDMGYPVDSSRRDWLFSLWLDSREELTVRPGSTQVRGTPRTLFYFSDNSWVGLVQSKDANGNLWHELDAYNGATGQHFTVGLGSLVQPGRYFQFGMKVMTEQGQRKVAFYIDGTWHSTLTVAPYDVGFDPMWNSMNGWTWMTVSDPGPAFVPGQQRLPFFGWVDELRIYALSSEDVRAGWTEELMCNQALGTMVDIAPRRGETWNLGLENLRFRSTRYPGSRVSLCEQLRLGSYLEPLDYPAQYGEHLCIDRVHKNPHVDPLLASRCLRASLLGLPTLQATTPRPDTSANAFCLACHTSTTQLPGLKLGALTAGTGPRFQDRRRQPMNVPAVLGGVVPPWLFTGIDQPDGTRTLDHYFDHFPAP</sequence>
<feature type="signal peptide" evidence="2">
    <location>
        <begin position="1"/>
        <end position="30"/>
    </location>
</feature>
<feature type="chain" id="PRO_5047232311" description="LamG-like jellyroll fold domain-containing protein" evidence="2">
    <location>
        <begin position="31"/>
        <end position="1179"/>
    </location>
</feature>
<dbReference type="Proteomes" id="UP000183760">
    <property type="component" value="Unassembled WGS sequence"/>
</dbReference>
<dbReference type="EMBL" id="FOIB01000011">
    <property type="protein sequence ID" value="SEU36304.1"/>
    <property type="molecule type" value="Genomic_DNA"/>
</dbReference>
<feature type="region of interest" description="Disordered" evidence="1">
    <location>
        <begin position="573"/>
        <end position="598"/>
    </location>
</feature>
<keyword evidence="2" id="KW-0732">Signal</keyword>
<evidence type="ECO:0000313" key="3">
    <source>
        <dbReference type="EMBL" id="SEU36304.1"/>
    </source>
</evidence>
<dbReference type="InterPro" id="IPR013320">
    <property type="entry name" value="ConA-like_dom_sf"/>
</dbReference>
<evidence type="ECO:0000256" key="2">
    <source>
        <dbReference type="SAM" id="SignalP"/>
    </source>
</evidence>
<keyword evidence="4" id="KW-1185">Reference proteome</keyword>
<dbReference type="SUPFAM" id="SSF49899">
    <property type="entry name" value="Concanavalin A-like lectins/glucanases"/>
    <property type="match status" value="1"/>
</dbReference>
<evidence type="ECO:0000256" key="1">
    <source>
        <dbReference type="SAM" id="MobiDB-lite"/>
    </source>
</evidence>
<evidence type="ECO:0008006" key="5">
    <source>
        <dbReference type="Google" id="ProtNLM"/>
    </source>
</evidence>
<proteinExistence type="predicted"/>
<evidence type="ECO:0000313" key="4">
    <source>
        <dbReference type="Proteomes" id="UP000183760"/>
    </source>
</evidence>
<name>A0ABY1CSQ3_MYXFU</name>
<gene>
    <name evidence="3" type="ORF">SAMN05443572_111152</name>
</gene>
<comment type="caution">
    <text evidence="3">The sequence shown here is derived from an EMBL/GenBank/DDBJ whole genome shotgun (WGS) entry which is preliminary data.</text>
</comment>
<reference evidence="3 4" key="1">
    <citation type="submission" date="2016-10" db="EMBL/GenBank/DDBJ databases">
        <authorList>
            <person name="Varghese N."/>
            <person name="Submissions S."/>
        </authorList>
    </citation>
    <scope>NUCLEOTIDE SEQUENCE [LARGE SCALE GENOMIC DNA]</scope>
    <source>
        <strain evidence="3 4">DSM 16525</strain>
    </source>
</reference>
<feature type="compositionally biased region" description="Polar residues" evidence="1">
    <location>
        <begin position="579"/>
        <end position="593"/>
    </location>
</feature>
<organism evidence="3 4">
    <name type="scientific">Myxococcus fulvus</name>
    <dbReference type="NCBI Taxonomy" id="33"/>
    <lineage>
        <taxon>Bacteria</taxon>
        <taxon>Pseudomonadati</taxon>
        <taxon>Myxococcota</taxon>
        <taxon>Myxococcia</taxon>
        <taxon>Myxococcales</taxon>
        <taxon>Cystobacterineae</taxon>
        <taxon>Myxococcaceae</taxon>
        <taxon>Myxococcus</taxon>
    </lineage>
</organism>
<accession>A0ABY1CSQ3</accession>
<protein>
    <recommendedName>
        <fullName evidence="5">LamG-like jellyroll fold domain-containing protein</fullName>
    </recommendedName>
</protein>